<dbReference type="SUPFAM" id="SSF103473">
    <property type="entry name" value="MFS general substrate transporter"/>
    <property type="match status" value="1"/>
</dbReference>
<evidence type="ECO:0000256" key="4">
    <source>
        <dbReference type="ARBA" id="ARBA00022692"/>
    </source>
</evidence>
<keyword evidence="3" id="KW-1003">Cell membrane</keyword>
<dbReference type="NCBIfam" id="TIGR00711">
    <property type="entry name" value="efflux_EmrB"/>
    <property type="match status" value="1"/>
</dbReference>
<proteinExistence type="predicted"/>
<dbReference type="Gene3D" id="1.20.1250.20">
    <property type="entry name" value="MFS general substrate transporter like domains"/>
    <property type="match status" value="1"/>
</dbReference>
<protein>
    <submittedName>
        <fullName evidence="9">Multidrug efflux protein</fullName>
    </submittedName>
</protein>
<feature type="transmembrane region" description="Helical" evidence="7">
    <location>
        <begin position="71"/>
        <end position="91"/>
    </location>
</feature>
<feature type="transmembrane region" description="Helical" evidence="7">
    <location>
        <begin position="131"/>
        <end position="152"/>
    </location>
</feature>
<feature type="transmembrane region" description="Helical" evidence="7">
    <location>
        <begin position="261"/>
        <end position="284"/>
    </location>
</feature>
<accession>A0A378HZR8</accession>
<dbReference type="PROSITE" id="PS50850">
    <property type="entry name" value="MFS"/>
    <property type="match status" value="1"/>
</dbReference>
<evidence type="ECO:0000256" key="5">
    <source>
        <dbReference type="ARBA" id="ARBA00022989"/>
    </source>
</evidence>
<keyword evidence="4 7" id="KW-0812">Transmembrane</keyword>
<dbReference type="RefSeq" id="WP_115301672.1">
    <property type="nucleotide sequence ID" value="NZ_CAAAHO010000006.1"/>
</dbReference>
<dbReference type="InterPro" id="IPR036259">
    <property type="entry name" value="MFS_trans_sf"/>
</dbReference>
<dbReference type="PANTHER" id="PTHR42718:SF46">
    <property type="entry name" value="BLR6921 PROTEIN"/>
    <property type="match status" value="1"/>
</dbReference>
<feature type="transmembrane region" description="Helical" evidence="7">
    <location>
        <begin position="158"/>
        <end position="179"/>
    </location>
</feature>
<keyword evidence="10" id="KW-1185">Reference proteome</keyword>
<dbReference type="OrthoDB" id="9812221at2"/>
<dbReference type="InterPro" id="IPR004638">
    <property type="entry name" value="EmrB-like"/>
</dbReference>
<evidence type="ECO:0000256" key="6">
    <source>
        <dbReference type="ARBA" id="ARBA00023136"/>
    </source>
</evidence>
<feature type="transmembrane region" description="Helical" evidence="7">
    <location>
        <begin position="97"/>
        <end position="119"/>
    </location>
</feature>
<dbReference type="GO" id="GO:0005886">
    <property type="term" value="C:plasma membrane"/>
    <property type="evidence" value="ECO:0007669"/>
    <property type="project" value="UniProtKB-SubCell"/>
</dbReference>
<feature type="transmembrane region" description="Helical" evidence="7">
    <location>
        <begin position="191"/>
        <end position="211"/>
    </location>
</feature>
<evidence type="ECO:0000313" key="9">
    <source>
        <dbReference type="EMBL" id="STX27885.1"/>
    </source>
</evidence>
<comment type="subcellular location">
    <subcellularLocation>
        <location evidence="1">Cell membrane</location>
        <topology evidence="1">Multi-pass membrane protein</topology>
    </subcellularLocation>
</comment>
<gene>
    <name evidence="9" type="primary">hsrA</name>
    <name evidence="9" type="ORF">NCTC13315_00406</name>
</gene>
<dbReference type="EMBL" id="UGNV01000001">
    <property type="protein sequence ID" value="STX27885.1"/>
    <property type="molecule type" value="Genomic_DNA"/>
</dbReference>
<keyword evidence="5 7" id="KW-1133">Transmembrane helix</keyword>
<dbReference type="AlphaFoldDB" id="A0A378HZR8"/>
<dbReference type="PANTHER" id="PTHR42718">
    <property type="entry name" value="MAJOR FACILITATOR SUPERFAMILY MULTIDRUG TRANSPORTER MFSC"/>
    <property type="match status" value="1"/>
</dbReference>
<keyword evidence="2" id="KW-0813">Transport</keyword>
<feature type="transmembrane region" description="Helical" evidence="7">
    <location>
        <begin position="44"/>
        <end position="64"/>
    </location>
</feature>
<name>A0A378HZR8_9GAMM</name>
<evidence type="ECO:0000256" key="3">
    <source>
        <dbReference type="ARBA" id="ARBA00022475"/>
    </source>
</evidence>
<dbReference type="Proteomes" id="UP000254968">
    <property type="component" value="Unassembled WGS sequence"/>
</dbReference>
<evidence type="ECO:0000256" key="7">
    <source>
        <dbReference type="SAM" id="Phobius"/>
    </source>
</evidence>
<evidence type="ECO:0000259" key="8">
    <source>
        <dbReference type="PROSITE" id="PS50850"/>
    </source>
</evidence>
<dbReference type="InterPro" id="IPR020846">
    <property type="entry name" value="MFS_dom"/>
</dbReference>
<evidence type="ECO:0000256" key="1">
    <source>
        <dbReference type="ARBA" id="ARBA00004651"/>
    </source>
</evidence>
<evidence type="ECO:0000256" key="2">
    <source>
        <dbReference type="ARBA" id="ARBA00022448"/>
    </source>
</evidence>
<dbReference type="InterPro" id="IPR011701">
    <property type="entry name" value="MFS"/>
</dbReference>
<dbReference type="PRINTS" id="PR01036">
    <property type="entry name" value="TCRTETB"/>
</dbReference>
<reference evidence="9 10" key="1">
    <citation type="submission" date="2018-06" db="EMBL/GenBank/DDBJ databases">
        <authorList>
            <consortium name="Pathogen Informatics"/>
            <person name="Doyle S."/>
        </authorList>
    </citation>
    <scope>NUCLEOTIDE SEQUENCE [LARGE SCALE GENOMIC DNA]</scope>
    <source>
        <strain evidence="9 10">NCTC13315</strain>
    </source>
</reference>
<evidence type="ECO:0000313" key="10">
    <source>
        <dbReference type="Proteomes" id="UP000254968"/>
    </source>
</evidence>
<feature type="transmembrane region" description="Helical" evidence="7">
    <location>
        <begin position="325"/>
        <end position="343"/>
    </location>
</feature>
<feature type="transmembrane region" description="Helical" evidence="7">
    <location>
        <begin position="296"/>
        <end position="318"/>
    </location>
</feature>
<feature type="transmembrane region" description="Helical" evidence="7">
    <location>
        <begin position="349"/>
        <end position="367"/>
    </location>
</feature>
<dbReference type="Gene3D" id="1.20.1720.10">
    <property type="entry name" value="Multidrug resistance protein D"/>
    <property type="match status" value="1"/>
</dbReference>
<sequence length="460" mass="50183">MNKTIILIIVAFAMFMEAVDTTIINTAIPVMAHSLNVNPIDLKLALISYLLSLAIFIPISGWLADKFGAKNVFMTAIAIFTLSSIWCGFTHNLAELIAARFIQGLGGSITMPVGRLIIIRTCERHELISKMSVVIMVGAIGLMIGPVLGGFITNHFSWRWIFWVNAPIGVLTLVSANRLLPDMPPSQVHRLDKIGFVLFGTSLAFLTYGLASFSESHTSDLRSTIIIGAALFLLVIYAWHSQNNAHPIVKITLLNTRTFRISIIGNLICRLGFGGMPFLLPLLLQISLGLSPQTSGLLLAPMALGVVIVKPLSVYILRLLGYKKLLILNTFLVGLSLFSFSLINEYSTILNLGILTFIYGFLISLQYTGMNSLAYANVTPADLSAATSIMSTVQQLSQSFGVAIAAIMLRIFTPFPSNITLTLMTFHHTFIALALITCLSTLIFIQLKKEDGQELTGVAT</sequence>
<feature type="transmembrane region" description="Helical" evidence="7">
    <location>
        <begin position="425"/>
        <end position="445"/>
    </location>
</feature>
<dbReference type="GO" id="GO:0022857">
    <property type="term" value="F:transmembrane transporter activity"/>
    <property type="evidence" value="ECO:0007669"/>
    <property type="project" value="InterPro"/>
</dbReference>
<feature type="transmembrane region" description="Helical" evidence="7">
    <location>
        <begin position="396"/>
        <end position="413"/>
    </location>
</feature>
<feature type="domain" description="Major facilitator superfamily (MFS) profile" evidence="8">
    <location>
        <begin position="6"/>
        <end position="452"/>
    </location>
</feature>
<organism evidence="9 10">
    <name type="scientific">Legionella beliardensis</name>
    <dbReference type="NCBI Taxonomy" id="91822"/>
    <lineage>
        <taxon>Bacteria</taxon>
        <taxon>Pseudomonadati</taxon>
        <taxon>Pseudomonadota</taxon>
        <taxon>Gammaproteobacteria</taxon>
        <taxon>Legionellales</taxon>
        <taxon>Legionellaceae</taxon>
        <taxon>Legionella</taxon>
    </lineage>
</organism>
<dbReference type="Pfam" id="PF07690">
    <property type="entry name" value="MFS_1"/>
    <property type="match status" value="1"/>
</dbReference>
<keyword evidence="6 7" id="KW-0472">Membrane</keyword>
<feature type="transmembrane region" description="Helical" evidence="7">
    <location>
        <begin position="223"/>
        <end position="240"/>
    </location>
</feature>